<keyword evidence="4" id="KW-1185">Reference proteome</keyword>
<keyword evidence="2" id="KW-0812">Transmembrane</keyword>
<accession>A0A0D3K069</accession>
<feature type="transmembrane region" description="Helical" evidence="2">
    <location>
        <begin position="21"/>
        <end position="39"/>
    </location>
</feature>
<organism evidence="3 4">
    <name type="scientific">Emiliania huxleyi (strain CCMP1516)</name>
    <dbReference type="NCBI Taxonomy" id="280463"/>
    <lineage>
        <taxon>Eukaryota</taxon>
        <taxon>Haptista</taxon>
        <taxon>Haptophyta</taxon>
        <taxon>Prymnesiophyceae</taxon>
        <taxon>Isochrysidales</taxon>
        <taxon>Noelaerhabdaceae</taxon>
        <taxon>Emiliania</taxon>
    </lineage>
</organism>
<dbReference type="Proteomes" id="UP000013827">
    <property type="component" value="Unassembled WGS sequence"/>
</dbReference>
<protein>
    <recommendedName>
        <fullName evidence="5">Heterokaryon incompatibility domain-containing protein</fullName>
    </recommendedName>
</protein>
<proteinExistence type="predicted"/>
<dbReference type="HOGENOM" id="CLU_390631_0_0_1"/>
<evidence type="ECO:0000313" key="3">
    <source>
        <dbReference type="EnsemblProtists" id="EOD29154"/>
    </source>
</evidence>
<sequence length="707" mass="76091">MEQLRVTTAAGISPLATSPTRWWLAQLAVWSISIVPALVWPTWLAVFGTGWLQTVLLCLVLLVRRSQREPANPLHTVRVAADAPAAPPPKRLRLSLARRAIASSRVRIIVVSRLKRAIALRGAEAVLAELFRGARPPGRREPPLIESAPPARAYFALVSYRQERLEGDDSGTTMDAAALASIADVAHAAGLEGIWLDACCFAAVQNKYDHDSFVATLAAVTQHASEVIWLPRARTASKASSYQFRLWCTFEAATVAERGLPVRVAGVGLSQSQLLLHRFGTWTPLWPGCEMGEVRKLQTCHSILLVLFFLSPLVVAPLVWVLRAPAALSQWAPKLSHEYWLCESGQSVLRVMLLAAEETAHGRRHGRTSARSTLTAGTSLGGGQTSLSELRCRDSSLGTAHRPSLVAEEHGAEEAGLEEASLEQLCGGVRDSADSEAKHFHAAVSQHTPPTPPHSAPLEPASHGHPLPSPASVAAVAAAAAAAASDERTLDARLAAELEAAGGSATPPQPPVYRGGRRFASGSSFAADKGGRSARPSSELHGESSRSFYDPRSIWEGFRASRRLQGAAASAKLRNEERRRRRIRAAAGKLSLGLRHGLPWLPCYDRRDVLVVAQTLDRLARRPTNVDEMRAVALSAFVAAIFEDAACARGRSLRQWLEERSLPLPGESRAAAGGAPASWMDCAFRTPATIGHDSGETLRMHMQEGAS</sequence>
<dbReference type="KEGG" id="ehx:EMIHUDRAFT_442803"/>
<name>A0A0D3K069_EMIH1</name>
<feature type="transmembrane region" description="Helical" evidence="2">
    <location>
        <begin position="303"/>
        <end position="322"/>
    </location>
</feature>
<feature type="transmembrane region" description="Helical" evidence="2">
    <location>
        <begin position="45"/>
        <end position="63"/>
    </location>
</feature>
<feature type="region of interest" description="Disordered" evidence="1">
    <location>
        <begin position="433"/>
        <end position="469"/>
    </location>
</feature>
<dbReference type="PaxDb" id="2903-EOD29154"/>
<evidence type="ECO:0000313" key="4">
    <source>
        <dbReference type="Proteomes" id="UP000013827"/>
    </source>
</evidence>
<reference evidence="4" key="1">
    <citation type="journal article" date="2013" name="Nature">
        <title>Pan genome of the phytoplankton Emiliania underpins its global distribution.</title>
        <authorList>
            <person name="Read B.A."/>
            <person name="Kegel J."/>
            <person name="Klute M.J."/>
            <person name="Kuo A."/>
            <person name="Lefebvre S.C."/>
            <person name="Maumus F."/>
            <person name="Mayer C."/>
            <person name="Miller J."/>
            <person name="Monier A."/>
            <person name="Salamov A."/>
            <person name="Young J."/>
            <person name="Aguilar M."/>
            <person name="Claverie J.M."/>
            <person name="Frickenhaus S."/>
            <person name="Gonzalez K."/>
            <person name="Herman E.K."/>
            <person name="Lin Y.C."/>
            <person name="Napier J."/>
            <person name="Ogata H."/>
            <person name="Sarno A.F."/>
            <person name="Shmutz J."/>
            <person name="Schroeder D."/>
            <person name="de Vargas C."/>
            <person name="Verret F."/>
            <person name="von Dassow P."/>
            <person name="Valentin K."/>
            <person name="Van de Peer Y."/>
            <person name="Wheeler G."/>
            <person name="Dacks J.B."/>
            <person name="Delwiche C.F."/>
            <person name="Dyhrman S.T."/>
            <person name="Glockner G."/>
            <person name="John U."/>
            <person name="Richards T."/>
            <person name="Worden A.Z."/>
            <person name="Zhang X."/>
            <person name="Grigoriev I.V."/>
            <person name="Allen A.E."/>
            <person name="Bidle K."/>
            <person name="Borodovsky M."/>
            <person name="Bowler C."/>
            <person name="Brownlee C."/>
            <person name="Cock J.M."/>
            <person name="Elias M."/>
            <person name="Gladyshev V.N."/>
            <person name="Groth M."/>
            <person name="Guda C."/>
            <person name="Hadaegh A."/>
            <person name="Iglesias-Rodriguez M.D."/>
            <person name="Jenkins J."/>
            <person name="Jones B.M."/>
            <person name="Lawson T."/>
            <person name="Leese F."/>
            <person name="Lindquist E."/>
            <person name="Lobanov A."/>
            <person name="Lomsadze A."/>
            <person name="Malik S.B."/>
            <person name="Marsh M.E."/>
            <person name="Mackinder L."/>
            <person name="Mock T."/>
            <person name="Mueller-Roeber B."/>
            <person name="Pagarete A."/>
            <person name="Parker M."/>
            <person name="Probert I."/>
            <person name="Quesneville H."/>
            <person name="Raines C."/>
            <person name="Rensing S.A."/>
            <person name="Riano-Pachon D.M."/>
            <person name="Richier S."/>
            <person name="Rokitta S."/>
            <person name="Shiraiwa Y."/>
            <person name="Soanes D.M."/>
            <person name="van der Giezen M."/>
            <person name="Wahlund T.M."/>
            <person name="Williams B."/>
            <person name="Wilson W."/>
            <person name="Wolfe G."/>
            <person name="Wurch L.L."/>
        </authorList>
    </citation>
    <scope>NUCLEOTIDE SEQUENCE</scope>
</reference>
<keyword evidence="2" id="KW-1133">Transmembrane helix</keyword>
<evidence type="ECO:0008006" key="5">
    <source>
        <dbReference type="Google" id="ProtNLM"/>
    </source>
</evidence>
<dbReference type="RefSeq" id="XP_005781583.1">
    <property type="nucleotide sequence ID" value="XM_005781526.1"/>
</dbReference>
<dbReference type="GeneID" id="17274700"/>
<keyword evidence="2" id="KW-0472">Membrane</keyword>
<feature type="region of interest" description="Disordered" evidence="1">
    <location>
        <begin position="500"/>
        <end position="547"/>
    </location>
</feature>
<evidence type="ECO:0000256" key="2">
    <source>
        <dbReference type="SAM" id="Phobius"/>
    </source>
</evidence>
<dbReference type="EnsemblProtists" id="EOD29154">
    <property type="protein sequence ID" value="EOD29154"/>
    <property type="gene ID" value="EMIHUDRAFT_442803"/>
</dbReference>
<evidence type="ECO:0000256" key="1">
    <source>
        <dbReference type="SAM" id="MobiDB-lite"/>
    </source>
</evidence>
<reference evidence="3" key="2">
    <citation type="submission" date="2024-10" db="UniProtKB">
        <authorList>
            <consortium name="EnsemblProtists"/>
        </authorList>
    </citation>
    <scope>IDENTIFICATION</scope>
</reference>
<feature type="region of interest" description="Disordered" evidence="1">
    <location>
        <begin position="360"/>
        <end position="385"/>
    </location>
</feature>
<dbReference type="AlphaFoldDB" id="A0A0D3K069"/>